<name>A0A2J6PPY6_9HELO</name>
<gene>
    <name evidence="7" type="ORF">NA56DRAFT_753557</name>
</gene>
<feature type="transmembrane region" description="Helical" evidence="6">
    <location>
        <begin position="161"/>
        <end position="179"/>
    </location>
</feature>
<evidence type="ECO:0000256" key="1">
    <source>
        <dbReference type="ARBA" id="ARBA00004141"/>
    </source>
</evidence>
<feature type="transmembrane region" description="Helical" evidence="6">
    <location>
        <begin position="55"/>
        <end position="75"/>
    </location>
</feature>
<accession>A0A2J6PPY6</accession>
<feature type="transmembrane region" description="Helical" evidence="6">
    <location>
        <begin position="81"/>
        <end position="100"/>
    </location>
</feature>
<evidence type="ECO:0000256" key="3">
    <source>
        <dbReference type="ARBA" id="ARBA00022692"/>
    </source>
</evidence>
<evidence type="ECO:0000313" key="7">
    <source>
        <dbReference type="EMBL" id="PMD15956.1"/>
    </source>
</evidence>
<feature type="transmembrane region" description="Helical" evidence="6">
    <location>
        <begin position="186"/>
        <end position="207"/>
    </location>
</feature>
<dbReference type="GO" id="GO:0005886">
    <property type="term" value="C:plasma membrane"/>
    <property type="evidence" value="ECO:0007669"/>
    <property type="project" value="TreeGrafter"/>
</dbReference>
<sequence>MSANNIAGDKTVNSHANDLSRQVTLQLSSEQYERLFFQPSQAKGDLSKRLGNPTLLGVLGFIIPFTTIVLSFLQFEGSSTSSVASICPYFYFFGGIAMNIAGIAEFILGNTFPFVAFVIYGTHWVALAYTSDPTNSIISSYADATTKLPGLLSQEFNAGQGNYNLVMALVSFVFLCGAIRTNVPFVILFVSLVLLFSFVSAAYYQLGYQGIAGLTHATHYFRIAGGIGFVGVVAGWYLTLIQVLAATGVPIPLPIFDLSHLVFPNATQEQKAEHAD</sequence>
<keyword evidence="3 6" id="KW-0812">Transmembrane</keyword>
<keyword evidence="8" id="KW-1185">Reference proteome</keyword>
<evidence type="ECO:0000256" key="5">
    <source>
        <dbReference type="ARBA" id="ARBA00023136"/>
    </source>
</evidence>
<keyword evidence="4 6" id="KW-1133">Transmembrane helix</keyword>
<evidence type="ECO:0000256" key="4">
    <source>
        <dbReference type="ARBA" id="ARBA00022989"/>
    </source>
</evidence>
<dbReference type="OrthoDB" id="3648309at2759"/>
<evidence type="ECO:0000256" key="6">
    <source>
        <dbReference type="SAM" id="Phobius"/>
    </source>
</evidence>
<dbReference type="InterPro" id="IPR000791">
    <property type="entry name" value="Gpr1/Fun34/SatP-like"/>
</dbReference>
<proteinExistence type="inferred from homology"/>
<feature type="transmembrane region" description="Helical" evidence="6">
    <location>
        <begin position="107"/>
        <end position="126"/>
    </location>
</feature>
<keyword evidence="5 6" id="KW-0472">Membrane</keyword>
<evidence type="ECO:0000313" key="8">
    <source>
        <dbReference type="Proteomes" id="UP000235672"/>
    </source>
</evidence>
<dbReference type="PANTHER" id="PTHR31123:SF4">
    <property type="entry name" value="PROTEIN ALCS"/>
    <property type="match status" value="1"/>
</dbReference>
<dbReference type="Proteomes" id="UP000235672">
    <property type="component" value="Unassembled WGS sequence"/>
</dbReference>
<organism evidence="7 8">
    <name type="scientific">Hyaloscypha hepaticicola</name>
    <dbReference type="NCBI Taxonomy" id="2082293"/>
    <lineage>
        <taxon>Eukaryota</taxon>
        <taxon>Fungi</taxon>
        <taxon>Dikarya</taxon>
        <taxon>Ascomycota</taxon>
        <taxon>Pezizomycotina</taxon>
        <taxon>Leotiomycetes</taxon>
        <taxon>Helotiales</taxon>
        <taxon>Hyaloscyphaceae</taxon>
        <taxon>Hyaloscypha</taxon>
    </lineage>
</organism>
<dbReference type="STRING" id="1745343.A0A2J6PPY6"/>
<evidence type="ECO:0000256" key="2">
    <source>
        <dbReference type="ARBA" id="ARBA00005587"/>
    </source>
</evidence>
<dbReference type="PANTHER" id="PTHR31123">
    <property type="entry name" value="ACCUMULATION OF DYADS PROTEIN 2-RELATED"/>
    <property type="match status" value="1"/>
</dbReference>
<reference evidence="7 8" key="1">
    <citation type="submission" date="2016-05" db="EMBL/GenBank/DDBJ databases">
        <title>A degradative enzymes factory behind the ericoid mycorrhizal symbiosis.</title>
        <authorList>
            <consortium name="DOE Joint Genome Institute"/>
            <person name="Martino E."/>
            <person name="Morin E."/>
            <person name="Grelet G."/>
            <person name="Kuo A."/>
            <person name="Kohler A."/>
            <person name="Daghino S."/>
            <person name="Barry K."/>
            <person name="Choi C."/>
            <person name="Cichocki N."/>
            <person name="Clum A."/>
            <person name="Copeland A."/>
            <person name="Hainaut M."/>
            <person name="Haridas S."/>
            <person name="Labutti K."/>
            <person name="Lindquist E."/>
            <person name="Lipzen A."/>
            <person name="Khouja H.-R."/>
            <person name="Murat C."/>
            <person name="Ohm R."/>
            <person name="Olson A."/>
            <person name="Spatafora J."/>
            <person name="Veneault-Fourrey C."/>
            <person name="Henrissat B."/>
            <person name="Grigoriev I."/>
            <person name="Martin F."/>
            <person name="Perotto S."/>
        </authorList>
    </citation>
    <scope>NUCLEOTIDE SEQUENCE [LARGE SCALE GENOMIC DNA]</scope>
    <source>
        <strain evidence="7 8">UAMH 7357</strain>
    </source>
</reference>
<protein>
    <submittedName>
        <fullName evidence="7">GPR1/FUN34/YaaH-class plasma membrane protein-like protein</fullName>
    </submittedName>
</protein>
<comment type="similarity">
    <text evidence="2">Belongs to the acetate uptake transporter (AceTr) (TC 2.A.96) family.</text>
</comment>
<dbReference type="AlphaFoldDB" id="A0A2J6PPY6"/>
<dbReference type="EMBL" id="KZ613509">
    <property type="protein sequence ID" value="PMD15956.1"/>
    <property type="molecule type" value="Genomic_DNA"/>
</dbReference>
<dbReference type="InterPro" id="IPR051633">
    <property type="entry name" value="AceTr"/>
</dbReference>
<comment type="subcellular location">
    <subcellularLocation>
        <location evidence="1">Membrane</location>
        <topology evidence="1">Multi-pass membrane protein</topology>
    </subcellularLocation>
</comment>
<feature type="transmembrane region" description="Helical" evidence="6">
    <location>
        <begin position="219"/>
        <end position="238"/>
    </location>
</feature>
<dbReference type="Pfam" id="PF01184">
    <property type="entry name" value="Gpr1_Fun34_YaaH"/>
    <property type="match status" value="1"/>
</dbReference>
<dbReference type="GO" id="GO:0015123">
    <property type="term" value="F:acetate transmembrane transporter activity"/>
    <property type="evidence" value="ECO:0007669"/>
    <property type="project" value="TreeGrafter"/>
</dbReference>